<evidence type="ECO:0000313" key="3">
    <source>
        <dbReference type="Proteomes" id="UP001300692"/>
    </source>
</evidence>
<accession>A0ABT3CUY2</accession>
<dbReference type="InterPro" id="IPR035093">
    <property type="entry name" value="RelE/ParE_toxin_dom_sf"/>
</dbReference>
<name>A0ABT3CUY2_9BACT</name>
<dbReference type="Gene3D" id="3.30.2310.20">
    <property type="entry name" value="RelE-like"/>
    <property type="match status" value="1"/>
</dbReference>
<keyword evidence="3" id="KW-1185">Reference proteome</keyword>
<sequence length="99" mass="11599">MALQVNWSPLAQDKRKSILAFWIENNGDHSYSLKFNSLFKEATTQLSKFPYIGRPSDIPGVRIKIVRDYLLFYEDTKFTIEILTIWDSRQDPTNLKIDS</sequence>
<organism evidence="2 3">
    <name type="scientific">Reichenbachiella ulvae</name>
    <dbReference type="NCBI Taxonomy" id="2980104"/>
    <lineage>
        <taxon>Bacteria</taxon>
        <taxon>Pseudomonadati</taxon>
        <taxon>Bacteroidota</taxon>
        <taxon>Cytophagia</taxon>
        <taxon>Cytophagales</taxon>
        <taxon>Reichenbachiellaceae</taxon>
        <taxon>Reichenbachiella</taxon>
    </lineage>
</organism>
<dbReference type="Pfam" id="PF05016">
    <property type="entry name" value="ParE_toxin"/>
    <property type="match status" value="1"/>
</dbReference>
<proteinExistence type="predicted"/>
<evidence type="ECO:0000313" key="2">
    <source>
        <dbReference type="EMBL" id="MCV9387507.1"/>
    </source>
</evidence>
<keyword evidence="1" id="KW-1277">Toxin-antitoxin system</keyword>
<gene>
    <name evidence="2" type="ORF">N7U62_12580</name>
</gene>
<dbReference type="EMBL" id="JAOYOD010000001">
    <property type="protein sequence ID" value="MCV9387507.1"/>
    <property type="molecule type" value="Genomic_DNA"/>
</dbReference>
<reference evidence="2 3" key="1">
    <citation type="submission" date="2022-10" db="EMBL/GenBank/DDBJ databases">
        <title>Comparative genomics and taxonomic characterization of three novel marine species of genus Reichenbachiella exhibiting antioxidant and polysaccharide degradation activities.</title>
        <authorList>
            <person name="Muhammad N."/>
            <person name="Lee Y.-J."/>
            <person name="Ko J."/>
            <person name="Kim S.-G."/>
        </authorList>
    </citation>
    <scope>NUCLEOTIDE SEQUENCE [LARGE SCALE GENOMIC DNA]</scope>
    <source>
        <strain evidence="2 3">ABR2-5</strain>
    </source>
</reference>
<dbReference type="Proteomes" id="UP001300692">
    <property type="component" value="Unassembled WGS sequence"/>
</dbReference>
<dbReference type="InterPro" id="IPR007712">
    <property type="entry name" value="RelE/ParE_toxin"/>
</dbReference>
<dbReference type="RefSeq" id="WP_264138330.1">
    <property type="nucleotide sequence ID" value="NZ_JAOYOD010000001.1"/>
</dbReference>
<comment type="caution">
    <text evidence="2">The sequence shown here is derived from an EMBL/GenBank/DDBJ whole genome shotgun (WGS) entry which is preliminary data.</text>
</comment>
<protein>
    <submittedName>
        <fullName evidence="2">Type II toxin-antitoxin system RelE/ParE family toxin</fullName>
    </submittedName>
</protein>
<evidence type="ECO:0000256" key="1">
    <source>
        <dbReference type="ARBA" id="ARBA00022649"/>
    </source>
</evidence>